<evidence type="ECO:0000313" key="1">
    <source>
        <dbReference type="EMBL" id="SIS71664.1"/>
    </source>
</evidence>
<gene>
    <name evidence="1" type="ORF">SAMN05421766_103582</name>
</gene>
<dbReference type="RefSeq" id="WP_139327660.1">
    <property type="nucleotide sequence ID" value="NZ_FTOB01000003.1"/>
</dbReference>
<evidence type="ECO:0000313" key="2">
    <source>
        <dbReference type="Proteomes" id="UP000185728"/>
    </source>
</evidence>
<protein>
    <submittedName>
        <fullName evidence="1">Uncharacterized protein</fullName>
    </submittedName>
</protein>
<organism evidence="1 2">
    <name type="scientific">Zobellia uliginosa</name>
    <dbReference type="NCBI Taxonomy" id="143224"/>
    <lineage>
        <taxon>Bacteria</taxon>
        <taxon>Pseudomonadati</taxon>
        <taxon>Bacteroidota</taxon>
        <taxon>Flavobacteriia</taxon>
        <taxon>Flavobacteriales</taxon>
        <taxon>Flavobacteriaceae</taxon>
        <taxon>Zobellia</taxon>
    </lineage>
</organism>
<keyword evidence="2" id="KW-1185">Reference proteome</keyword>
<dbReference type="EMBL" id="FTOB01000003">
    <property type="protein sequence ID" value="SIS71664.1"/>
    <property type="molecule type" value="Genomic_DNA"/>
</dbReference>
<sequence length="145" mass="16571">MAKTEFHKMDYSGDYLEVGATHNWWLTHSDYTRVNLISVQVNVTAHPWVFLPHYYSLIPSELSVENVRSRVTENGKIKATIIQPEGKMRAQLVTSVGTHAVEITDHKFHGTVKPEIFMEFNKNFKVEWKQNSGKLTGIDAPKDGK</sequence>
<accession>A0ABY1KUX6</accession>
<reference evidence="1 2" key="1">
    <citation type="submission" date="2017-01" db="EMBL/GenBank/DDBJ databases">
        <authorList>
            <person name="Varghese N."/>
            <person name="Submissions S."/>
        </authorList>
    </citation>
    <scope>NUCLEOTIDE SEQUENCE [LARGE SCALE GENOMIC DNA]</scope>
    <source>
        <strain evidence="1 2">DSM 2061</strain>
    </source>
</reference>
<comment type="caution">
    <text evidence="1">The sequence shown here is derived from an EMBL/GenBank/DDBJ whole genome shotgun (WGS) entry which is preliminary data.</text>
</comment>
<dbReference type="Proteomes" id="UP000185728">
    <property type="component" value="Unassembled WGS sequence"/>
</dbReference>
<name>A0ABY1KUX6_9FLAO</name>
<proteinExistence type="predicted"/>